<dbReference type="InterPro" id="IPR001584">
    <property type="entry name" value="Integrase_cat-core"/>
</dbReference>
<feature type="region of interest" description="Disordered" evidence="5">
    <location>
        <begin position="74"/>
        <end position="105"/>
    </location>
</feature>
<evidence type="ECO:0000313" key="8">
    <source>
        <dbReference type="Proteomes" id="UP001162060"/>
    </source>
</evidence>
<dbReference type="GO" id="GO:0015074">
    <property type="term" value="P:DNA integration"/>
    <property type="evidence" value="ECO:0007669"/>
    <property type="project" value="InterPro"/>
</dbReference>
<dbReference type="CDD" id="cd09272">
    <property type="entry name" value="RNase_HI_RT_Ty1"/>
    <property type="match status" value="1"/>
</dbReference>
<evidence type="ECO:0000256" key="5">
    <source>
        <dbReference type="SAM" id="MobiDB-lite"/>
    </source>
</evidence>
<keyword evidence="4" id="KW-0378">Hydrolase</keyword>
<reference evidence="7" key="1">
    <citation type="submission" date="2024-01" db="EMBL/GenBank/DDBJ databases">
        <authorList>
            <person name="Webb A."/>
        </authorList>
    </citation>
    <scope>NUCLEOTIDE SEQUENCE</scope>
    <source>
        <strain evidence="7">Pm1</strain>
    </source>
</reference>
<dbReference type="Pfam" id="PF22936">
    <property type="entry name" value="Pol_BBD"/>
    <property type="match status" value="1"/>
</dbReference>
<comment type="caution">
    <text evidence="7">The sequence shown here is derived from an EMBL/GenBank/DDBJ whole genome shotgun (WGS) entry which is preliminary data.</text>
</comment>
<dbReference type="SUPFAM" id="SSF53098">
    <property type="entry name" value="Ribonuclease H-like"/>
    <property type="match status" value="1"/>
</dbReference>
<dbReference type="GO" id="GO:0003676">
    <property type="term" value="F:nucleic acid binding"/>
    <property type="evidence" value="ECO:0007669"/>
    <property type="project" value="InterPro"/>
</dbReference>
<dbReference type="GO" id="GO:0004190">
    <property type="term" value="F:aspartic-type endopeptidase activity"/>
    <property type="evidence" value="ECO:0007669"/>
    <property type="project" value="UniProtKB-KW"/>
</dbReference>
<dbReference type="InterPro" id="IPR039537">
    <property type="entry name" value="Retrotran_Ty1/copia-like"/>
</dbReference>
<feature type="compositionally biased region" description="Basic and acidic residues" evidence="5">
    <location>
        <begin position="748"/>
        <end position="771"/>
    </location>
</feature>
<dbReference type="Pfam" id="PF07727">
    <property type="entry name" value="RVT_2"/>
    <property type="match status" value="1"/>
</dbReference>
<dbReference type="Pfam" id="PF14223">
    <property type="entry name" value="Retrotran_gag_2"/>
    <property type="match status" value="1"/>
</dbReference>
<dbReference type="PANTHER" id="PTHR42648:SF28">
    <property type="entry name" value="TRANSPOSON-ENCODED PROTEIN WITH RIBONUCLEASE H-LIKE AND RETROVIRUS ZINC FINGER-LIKE DOMAINS"/>
    <property type="match status" value="1"/>
</dbReference>
<dbReference type="InterPro" id="IPR013103">
    <property type="entry name" value="RVT_2"/>
</dbReference>
<evidence type="ECO:0000256" key="4">
    <source>
        <dbReference type="ARBA" id="ARBA00022801"/>
    </source>
</evidence>
<dbReference type="InterPro" id="IPR012337">
    <property type="entry name" value="RNaseH-like_sf"/>
</dbReference>
<organism evidence="7 8">
    <name type="scientific">Peronospora matthiolae</name>
    <dbReference type="NCBI Taxonomy" id="2874970"/>
    <lineage>
        <taxon>Eukaryota</taxon>
        <taxon>Sar</taxon>
        <taxon>Stramenopiles</taxon>
        <taxon>Oomycota</taxon>
        <taxon>Peronosporomycetes</taxon>
        <taxon>Peronosporales</taxon>
        <taxon>Peronosporaceae</taxon>
        <taxon>Peronospora</taxon>
    </lineage>
</organism>
<evidence type="ECO:0000256" key="2">
    <source>
        <dbReference type="ARBA" id="ARBA00022723"/>
    </source>
</evidence>
<feature type="region of interest" description="Disordered" evidence="5">
    <location>
        <begin position="700"/>
        <end position="726"/>
    </location>
</feature>
<name>A0AAV1V9V5_9STRA</name>
<dbReference type="PANTHER" id="PTHR42648">
    <property type="entry name" value="TRANSPOSASE, PUTATIVE-RELATED"/>
    <property type="match status" value="1"/>
</dbReference>
<dbReference type="GO" id="GO:0046872">
    <property type="term" value="F:metal ion binding"/>
    <property type="evidence" value="ECO:0007669"/>
    <property type="project" value="UniProtKB-KW"/>
</dbReference>
<dbReference type="InterPro" id="IPR036397">
    <property type="entry name" value="RNaseH_sf"/>
</dbReference>
<dbReference type="Gene3D" id="3.30.420.10">
    <property type="entry name" value="Ribonuclease H-like superfamily/Ribonuclease H"/>
    <property type="match status" value="1"/>
</dbReference>
<dbReference type="EMBL" id="CAKLBY020000303">
    <property type="protein sequence ID" value="CAK7943585.1"/>
    <property type="molecule type" value="Genomic_DNA"/>
</dbReference>
<evidence type="ECO:0000313" key="7">
    <source>
        <dbReference type="EMBL" id="CAK7943585.1"/>
    </source>
</evidence>
<dbReference type="Proteomes" id="UP001162060">
    <property type="component" value="Unassembled WGS sequence"/>
</dbReference>
<keyword evidence="2" id="KW-0479">Metal-binding</keyword>
<dbReference type="InterPro" id="IPR057670">
    <property type="entry name" value="SH3_retrovirus"/>
</dbReference>
<keyword evidence="1" id="KW-0645">Protease</keyword>
<protein>
    <recommendedName>
        <fullName evidence="6">Integrase catalytic domain-containing protein</fullName>
    </recommendedName>
</protein>
<evidence type="ECO:0000256" key="3">
    <source>
        <dbReference type="ARBA" id="ARBA00022750"/>
    </source>
</evidence>
<proteinExistence type="predicted"/>
<sequence length="1287" mass="144707">MSSAHDATTKISIDKFDGDNYATWSRYMRGVFLTKSAWHVVNRETTPTFADPRASDDYVKTNNIARLEHLPEASALPYGDGKRRQCDTSLQRSPQHQREAQQHRRQVEDEDVAICLLRSLPKSFENVILKLKMNSAELRSRDVVKVLTNEHIKRQGKKTTSVKTEEATKAFSTEREVRQCTYCGKLRHTVEKCWIKQKEDNRGARRGGNGRGRGANQVQWQGYNGNSNCDYDRVAFAVSLECGLSTTKSMSGMWAIDSGATHHICYDKSKFEFLNERNEGEVLVADGNKAAINGIGTIIEKVIMSNGEEREVEIKNALCVPSMNKNLLSIPQINKSGKFQVVCDGGEMKISHKGSKQVIAMADLVDGLYWLRTSQRSVNAASGPRVKNLYARMGHAPIDVLCRMVSKGMIKDAKKPAKLSGSSVCQGCLEGKMVQRPFPSNPNKRHYDPFELLHIDTCGPMEVDSLGGSKYLLLIVDEGSGCMKGFRLRAKSDSEECIKKYIMAVQTQFDYKVKFVRHDGAREFAANSLKAFYDDQGIEQQVTVPYAHQTNGTAERAIRTIVTIRRSMLHYAKLDKCFWAEAAMTAIYIKNRLPSPKCQDRTPFEIVNGFRPSVKHMRVFGCRTFVLTPKEKRSKWDPKAREGLFMGYEEVSKAYRVYDIEADQVVTSRDVTFDESTLGLSPMLPQEIVDDTALDIESMNISDQPHPMQFKQTGKRKSRSNSQEQVLQQTLLERRGTGLEEASALDDFESHQAKRRSSARDNLDEEQKGSDEDNEDATPQVFWRASANAVEGTDLSEPTTFEDAVGGPDQVLWPYHWHQVGIQDQRKADGAIEKYKARLVAKGFEQKYGINYTETFSPVVKYVTLRMVVAITKYFDWTLDQLDVVTAFLYGEMKEKAFCAIPEGVEVAEDFDCFELVKAIYGLKQASRVWNETFNEFVCSIGFQVSDFDPCLYLKITSGECVLLLVYVDDVLVTGSSAELIMRIKSDLKARFEMTDSGKCAFVLGIELVDNDNGSVTMCQRRYVEDVLKRFGMSDCKAVTSPTDISSRLIPSTAATKIDAPFREAVGALMHLMTATRPDIAFAVSYVSRFMENPQVEHWMAVKRILRYLQGTKSHGICFKPDDKINFCGYSDADWAGDHADRKSTSGYAFTLMGAPVSWGSKKQSSVSLSTSEAEYIALSLAIQEGKWVHRLLCEILDAAEDKSGPELKIMEDNQTCIKMTNNPVNHGRAKHIDIKYHHIRDEVKRGDVNLEYCETTTMLADIMTKGLPGPRHKDLTAALGIHACSH</sequence>
<dbReference type="SUPFAM" id="SSF56672">
    <property type="entry name" value="DNA/RNA polymerases"/>
    <property type="match status" value="1"/>
</dbReference>
<keyword evidence="3" id="KW-0064">Aspartyl protease</keyword>
<evidence type="ECO:0000259" key="6">
    <source>
        <dbReference type="PROSITE" id="PS50994"/>
    </source>
</evidence>
<dbReference type="GO" id="GO:0006508">
    <property type="term" value="P:proteolysis"/>
    <property type="evidence" value="ECO:0007669"/>
    <property type="project" value="UniProtKB-KW"/>
</dbReference>
<dbReference type="InterPro" id="IPR054722">
    <property type="entry name" value="PolX-like_BBD"/>
</dbReference>
<accession>A0AAV1V9V5</accession>
<dbReference type="Pfam" id="PF25597">
    <property type="entry name" value="SH3_retrovirus"/>
    <property type="match status" value="1"/>
</dbReference>
<dbReference type="PROSITE" id="PS50994">
    <property type="entry name" value="INTEGRASE"/>
    <property type="match status" value="1"/>
</dbReference>
<dbReference type="InterPro" id="IPR043502">
    <property type="entry name" value="DNA/RNA_pol_sf"/>
</dbReference>
<feature type="compositionally biased region" description="Basic and acidic residues" evidence="5">
    <location>
        <begin position="96"/>
        <end position="105"/>
    </location>
</feature>
<feature type="domain" description="Integrase catalytic" evidence="6">
    <location>
        <begin position="445"/>
        <end position="611"/>
    </location>
</feature>
<gene>
    <name evidence="7" type="ORF">PM001_LOCUS28735</name>
</gene>
<feature type="region of interest" description="Disordered" evidence="5">
    <location>
        <begin position="741"/>
        <end position="778"/>
    </location>
</feature>
<evidence type="ECO:0000256" key="1">
    <source>
        <dbReference type="ARBA" id="ARBA00022670"/>
    </source>
</evidence>